<dbReference type="STRING" id="1499688.BN000_05069"/>
<evidence type="ECO:0000313" key="1">
    <source>
        <dbReference type="EMBL" id="CRK85010.1"/>
    </source>
</evidence>
<evidence type="ECO:0000313" key="2">
    <source>
        <dbReference type="Proteomes" id="UP000199087"/>
    </source>
</evidence>
<gene>
    <name evidence="1" type="ORF">BN000_05069</name>
</gene>
<dbReference type="PANTHER" id="PTHR23071">
    <property type="entry name" value="PHOSPHATIDYLINOSITOL GLYCAN"/>
    <property type="match status" value="1"/>
</dbReference>
<dbReference type="RefSeq" id="WP_090639558.1">
    <property type="nucleotide sequence ID" value="NZ_CVRB01000006.1"/>
</dbReference>
<keyword evidence="2" id="KW-1185">Reference proteome</keyword>
<dbReference type="GO" id="GO:0006506">
    <property type="term" value="P:GPI anchor biosynthetic process"/>
    <property type="evidence" value="ECO:0007669"/>
    <property type="project" value="InterPro"/>
</dbReference>
<name>A0A0U1P443_9BACI</name>
<protein>
    <submittedName>
        <fullName evidence="1">Type I phosphodiesterase / nucleotide pyrophosphatase</fullName>
    </submittedName>
</protein>
<sequence>MSNKVIAIVVDGMRYDKGCEALGFIQHLVETNQAALYKVKSELPSLSRPLYEVLLTGTPASMNGITSNQTVRLSSEKSLFHLTKENGLINATASYYWVSELYNRAPFHFIEDREQENESMPIQYGKFYWDDDYPDSHVLMDAEALRRKYDPHFLYIHPMGVDVKGENYGSESKEYREQILKMGSLLAQLLPIWMKAGYHILITSDHGMSEYGNHGGITNGERDVPLFIISPRIETGIHEEVVPQLAFAPLVCELLGIEQSEKMIAYRIPGLKETVVL</sequence>
<dbReference type="InterPro" id="IPR002591">
    <property type="entry name" value="Phosphodiest/P_Trfase"/>
</dbReference>
<dbReference type="SUPFAM" id="SSF53649">
    <property type="entry name" value="Alkaline phosphatase-like"/>
    <property type="match status" value="1"/>
</dbReference>
<dbReference type="PANTHER" id="PTHR23071:SF1">
    <property type="entry name" value="GPI ETHANOLAMINE PHOSPHATE TRANSFERASE 3"/>
    <property type="match status" value="1"/>
</dbReference>
<dbReference type="Gene3D" id="3.40.720.10">
    <property type="entry name" value="Alkaline Phosphatase, subunit A"/>
    <property type="match status" value="1"/>
</dbReference>
<accession>A0A0U1P443</accession>
<dbReference type="GO" id="GO:0051377">
    <property type="term" value="F:mannose-ethanolamine phosphotransferase activity"/>
    <property type="evidence" value="ECO:0007669"/>
    <property type="project" value="TreeGrafter"/>
</dbReference>
<dbReference type="EMBL" id="CVRB01000006">
    <property type="protein sequence ID" value="CRK85010.1"/>
    <property type="molecule type" value="Genomic_DNA"/>
</dbReference>
<dbReference type="GO" id="GO:0016020">
    <property type="term" value="C:membrane"/>
    <property type="evidence" value="ECO:0007669"/>
    <property type="project" value="GOC"/>
</dbReference>
<organism evidence="1 2">
    <name type="scientific">Neobacillus massiliamazoniensis</name>
    <dbReference type="NCBI Taxonomy" id="1499688"/>
    <lineage>
        <taxon>Bacteria</taxon>
        <taxon>Bacillati</taxon>
        <taxon>Bacillota</taxon>
        <taxon>Bacilli</taxon>
        <taxon>Bacillales</taxon>
        <taxon>Bacillaceae</taxon>
        <taxon>Neobacillus</taxon>
    </lineage>
</organism>
<dbReference type="OrthoDB" id="8580666at2"/>
<reference evidence="2" key="1">
    <citation type="submission" date="2015-05" db="EMBL/GenBank/DDBJ databases">
        <authorList>
            <person name="Urmite Genomes"/>
        </authorList>
    </citation>
    <scope>NUCLEOTIDE SEQUENCE [LARGE SCALE GENOMIC DNA]</scope>
    <source>
        <strain evidence="2">LF1</strain>
    </source>
</reference>
<dbReference type="InterPro" id="IPR039524">
    <property type="entry name" value="PIGO/GPI13"/>
</dbReference>
<dbReference type="Proteomes" id="UP000199087">
    <property type="component" value="Unassembled WGS sequence"/>
</dbReference>
<dbReference type="Pfam" id="PF01663">
    <property type="entry name" value="Phosphodiest"/>
    <property type="match status" value="1"/>
</dbReference>
<dbReference type="AlphaFoldDB" id="A0A0U1P443"/>
<proteinExistence type="predicted"/>
<dbReference type="InterPro" id="IPR017850">
    <property type="entry name" value="Alkaline_phosphatase_core_sf"/>
</dbReference>